<dbReference type="PANTHER" id="PTHR10814:SF36">
    <property type="entry name" value="PROTEIN GROUCHO-LIKE PROTEIN"/>
    <property type="match status" value="1"/>
</dbReference>
<dbReference type="EMBL" id="CAQQ02374448">
    <property type="status" value="NOT_ANNOTATED_CDS"/>
    <property type="molecule type" value="Genomic_DNA"/>
</dbReference>
<dbReference type="Proteomes" id="UP000015102">
    <property type="component" value="Unassembled WGS sequence"/>
</dbReference>
<evidence type="ECO:0000256" key="3">
    <source>
        <dbReference type="ARBA" id="ARBA00023242"/>
    </source>
</evidence>
<evidence type="ECO:0000256" key="4">
    <source>
        <dbReference type="SAM" id="MobiDB-lite"/>
    </source>
</evidence>
<comment type="subcellular location">
    <subcellularLocation>
        <location evidence="1">Nucleus</location>
    </subcellularLocation>
</comment>
<keyword evidence="7" id="KW-1185">Reference proteome</keyword>
<dbReference type="GO" id="GO:0003714">
    <property type="term" value="F:transcription corepressor activity"/>
    <property type="evidence" value="ECO:0007669"/>
    <property type="project" value="TreeGrafter"/>
</dbReference>
<protein>
    <recommendedName>
        <fullName evidence="5">Groucho/TLE N-terminal Q-rich domain-containing protein</fullName>
    </recommendedName>
</protein>
<dbReference type="EMBL" id="CAQQ02374449">
    <property type="status" value="NOT_ANNOTATED_CDS"/>
    <property type="molecule type" value="Genomic_DNA"/>
</dbReference>
<evidence type="ECO:0000259" key="5">
    <source>
        <dbReference type="Pfam" id="PF03920"/>
    </source>
</evidence>
<reference evidence="6" key="2">
    <citation type="submission" date="2015-06" db="UniProtKB">
        <authorList>
            <consortium name="EnsemblMetazoa"/>
        </authorList>
    </citation>
    <scope>IDENTIFICATION</scope>
</reference>
<feature type="compositionally biased region" description="Polar residues" evidence="4">
    <location>
        <begin position="283"/>
        <end position="293"/>
    </location>
</feature>
<evidence type="ECO:0000313" key="7">
    <source>
        <dbReference type="Proteomes" id="UP000015102"/>
    </source>
</evidence>
<evidence type="ECO:0000313" key="6">
    <source>
        <dbReference type="EnsemblMetazoa" id="MESCA009619-PA"/>
    </source>
</evidence>
<dbReference type="GO" id="GO:0005667">
    <property type="term" value="C:transcription regulator complex"/>
    <property type="evidence" value="ECO:0007669"/>
    <property type="project" value="TreeGrafter"/>
</dbReference>
<feature type="compositionally biased region" description="Basic and acidic residues" evidence="4">
    <location>
        <begin position="238"/>
        <end position="248"/>
    </location>
</feature>
<dbReference type="GO" id="GO:0005634">
    <property type="term" value="C:nucleus"/>
    <property type="evidence" value="ECO:0007669"/>
    <property type="project" value="UniProtKB-SubCell"/>
</dbReference>
<feature type="compositionally biased region" description="Basic and acidic residues" evidence="4">
    <location>
        <begin position="150"/>
        <end position="168"/>
    </location>
</feature>
<feature type="region of interest" description="Disordered" evidence="4">
    <location>
        <begin position="499"/>
        <end position="527"/>
    </location>
</feature>
<feature type="domain" description="Groucho/TLE N-terminal Q-rich" evidence="5">
    <location>
        <begin position="1"/>
        <end position="84"/>
    </location>
</feature>
<dbReference type="GO" id="GO:0090090">
    <property type="term" value="P:negative regulation of canonical Wnt signaling pathway"/>
    <property type="evidence" value="ECO:0007669"/>
    <property type="project" value="TreeGrafter"/>
</dbReference>
<dbReference type="STRING" id="36166.T1H0E4"/>
<sequence>MECEKLSQDKTEMQRHYVMYYEMSYGLNVEMHKQTEICKRLNAIIVQMIPLLSQDHQQQVATAVERAKQITVAELNTIIGQQRPFLQMNTPQIPNHPPNSGMPLPMPHPGLAPGGMIGAPLGIPNPSQHLALKQEIMSNDDVKSNSGMSTKDERHRNSISPADRDKYRPARSPEPSEMKKIKKDEKDMSGHQSDGEKSDQDLVVDDASEINPMSPLNNQHASNGTSSPRENGGMMMKKFGDHGERDRISTNNIAAGGMSSGVPIAGGSHSPRSEPSTPIAKSVTPSPSNQVPTNGIPPMSGPPGTPGASSPLVKAVPKPPVLNAGAYPPYLGQMNGAAPHELQAAAAYNMPHGFGPRAPGMQVGFEPHPQMRAPPIGAGIPGGKPMESTLTSTPIGGGTSTVKKFYSVKTSQNSSGIHDDWAQDSNVSKLDTLLQDLKHERELTRENDLYKTEEYDSLLRDTKQYYHHPTNQTGSKYIYSKEEILTDNIIPVEERYNTYNSSSSSFREDSKRDTSKNSTLTKNYSTSTRQNLLQSDDVIQSEEFKNLQLSEDILPLPGTKVTTTVRTYTYEVPTDGTINRDVVIKDVSTHSTNNTSSQIIRGRTPIPIEPEQNSKIYSYEEHINKSSNQNYAPSMPNTQKTVKYTATSTKYVDENVVQPPPQTTTYITKQHQQQHNMSSPHLPRPGVDFSNTYYYNSSSESNNYNSYPQAPPQNHQILLSTGSKLHPKFITYTKILLMDKDPCQCQHKIPQIIQLSHTNILPIQQQTIKDNLSVWFNRFQFMMRMMDQKN</sequence>
<reference evidence="7" key="1">
    <citation type="submission" date="2013-02" db="EMBL/GenBank/DDBJ databases">
        <authorList>
            <person name="Hughes D."/>
        </authorList>
    </citation>
    <scope>NUCLEOTIDE SEQUENCE</scope>
    <source>
        <strain>Durham</strain>
        <strain evidence="7">NC isolate 2 -- Noor lab</strain>
    </source>
</reference>
<organism evidence="6 7">
    <name type="scientific">Megaselia scalaris</name>
    <name type="common">Humpbacked fly</name>
    <name type="synonym">Phora scalaris</name>
    <dbReference type="NCBI Taxonomy" id="36166"/>
    <lineage>
        <taxon>Eukaryota</taxon>
        <taxon>Metazoa</taxon>
        <taxon>Ecdysozoa</taxon>
        <taxon>Arthropoda</taxon>
        <taxon>Hexapoda</taxon>
        <taxon>Insecta</taxon>
        <taxon>Pterygota</taxon>
        <taxon>Neoptera</taxon>
        <taxon>Endopterygota</taxon>
        <taxon>Diptera</taxon>
        <taxon>Brachycera</taxon>
        <taxon>Muscomorpha</taxon>
        <taxon>Platypezoidea</taxon>
        <taxon>Phoridae</taxon>
        <taxon>Megaseliini</taxon>
        <taxon>Megaselia</taxon>
    </lineage>
</organism>
<feature type="compositionally biased region" description="Polar residues" evidence="4">
    <location>
        <begin position="516"/>
        <end position="527"/>
    </location>
</feature>
<keyword evidence="3" id="KW-0539">Nucleus</keyword>
<proteinExistence type="inferred from homology"/>
<feature type="region of interest" description="Disordered" evidence="4">
    <location>
        <begin position="141"/>
        <end position="314"/>
    </location>
</feature>
<name>T1H0E4_MEGSC</name>
<feature type="compositionally biased region" description="Basic and acidic residues" evidence="4">
    <location>
        <begin position="174"/>
        <end position="200"/>
    </location>
</feature>
<dbReference type="EnsemblMetazoa" id="MESCA009619-RA">
    <property type="protein sequence ID" value="MESCA009619-PA"/>
    <property type="gene ID" value="MESCA009619"/>
</dbReference>
<feature type="compositionally biased region" description="Polar residues" evidence="4">
    <location>
        <begin position="214"/>
        <end position="229"/>
    </location>
</feature>
<dbReference type="HOGENOM" id="CLU_355368_0_0_1"/>
<comment type="similarity">
    <text evidence="2">Belongs to the WD repeat Groucho/TLE family.</text>
</comment>
<dbReference type="PANTHER" id="PTHR10814">
    <property type="entry name" value="TRANSDUCIN-LIKE ENHANCER PROTEIN"/>
    <property type="match status" value="1"/>
</dbReference>
<dbReference type="AlphaFoldDB" id="T1H0E4"/>
<feature type="compositionally biased region" description="Basic and acidic residues" evidence="4">
    <location>
        <begin position="506"/>
        <end position="515"/>
    </location>
</feature>
<evidence type="ECO:0000256" key="1">
    <source>
        <dbReference type="ARBA" id="ARBA00004123"/>
    </source>
</evidence>
<dbReference type="InterPro" id="IPR009146">
    <property type="entry name" value="Groucho_enhance"/>
</dbReference>
<accession>T1H0E4</accession>
<dbReference type="InterPro" id="IPR005617">
    <property type="entry name" value="Groucho/TLE_N"/>
</dbReference>
<dbReference type="Pfam" id="PF03920">
    <property type="entry name" value="TLE_N"/>
    <property type="match status" value="1"/>
</dbReference>
<evidence type="ECO:0000256" key="2">
    <source>
        <dbReference type="ARBA" id="ARBA00005969"/>
    </source>
</evidence>